<gene>
    <name evidence="1" type="ORF">UXM345_LOCUS23019</name>
</gene>
<evidence type="ECO:0000313" key="2">
    <source>
        <dbReference type="Proteomes" id="UP000663842"/>
    </source>
</evidence>
<sequence>MVNARAAALNPCGNLGSQENTLQLIQEQKVVTSFVDSSSHGQIETLPNRFETSDVVLRRDNQVVLAVFDNSFHVGALCTPFGRSLNCTDQLLAWPDASLAMKTSGFEGITYNPIDDTYFIAQETIKTDQKNVFRANIFETRIVSTNSIPIRVLESCIVNWNFASDNKGIEGLEFVSHQGTESCSWEPIGTIAMPTWVHFGDYSALSIYHRKAIDLPAYVAVTSQERSQVWVGMIEEINQAPFFSLSSLNNNTIYDLPRTSVTTPECGMKYCNIEGVAWQGGNELILVSDKAKTDQDTQCIEKDQSVHYFFLP</sequence>
<dbReference type="EMBL" id="CAJOBF010003890">
    <property type="protein sequence ID" value="CAF4114237.1"/>
    <property type="molecule type" value="Genomic_DNA"/>
</dbReference>
<organism evidence="1 2">
    <name type="scientific">Rotaria magnacalcarata</name>
    <dbReference type="NCBI Taxonomy" id="392030"/>
    <lineage>
        <taxon>Eukaryota</taxon>
        <taxon>Metazoa</taxon>
        <taxon>Spiralia</taxon>
        <taxon>Gnathifera</taxon>
        <taxon>Rotifera</taxon>
        <taxon>Eurotatoria</taxon>
        <taxon>Bdelloidea</taxon>
        <taxon>Philodinida</taxon>
        <taxon>Philodinidae</taxon>
        <taxon>Rotaria</taxon>
    </lineage>
</organism>
<proteinExistence type="predicted"/>
<evidence type="ECO:0000313" key="1">
    <source>
        <dbReference type="EMBL" id="CAF4114237.1"/>
    </source>
</evidence>
<dbReference type="AlphaFoldDB" id="A0A819VRP6"/>
<protein>
    <submittedName>
        <fullName evidence="1">Uncharacterized protein</fullName>
    </submittedName>
</protein>
<accession>A0A819VRP6</accession>
<comment type="caution">
    <text evidence="1">The sequence shown here is derived from an EMBL/GenBank/DDBJ whole genome shotgun (WGS) entry which is preliminary data.</text>
</comment>
<reference evidence="1" key="1">
    <citation type="submission" date="2021-02" db="EMBL/GenBank/DDBJ databases">
        <authorList>
            <person name="Nowell W R."/>
        </authorList>
    </citation>
    <scope>NUCLEOTIDE SEQUENCE</scope>
</reference>
<name>A0A819VRP6_9BILA</name>
<dbReference type="Proteomes" id="UP000663842">
    <property type="component" value="Unassembled WGS sequence"/>
</dbReference>